<dbReference type="SUPFAM" id="SSF82057">
    <property type="entry name" value="Prokaryotic SH3-related domain"/>
    <property type="match status" value="6"/>
</dbReference>
<dbReference type="RefSeq" id="WP_114289512.1">
    <property type="nucleotide sequence ID" value="NZ_NGJX01000005.1"/>
</dbReference>
<keyword evidence="1" id="KW-0732">Signal</keyword>
<feature type="domain" description="GW" evidence="2">
    <location>
        <begin position="877"/>
        <end position="954"/>
    </location>
</feature>
<evidence type="ECO:0000313" key="4">
    <source>
        <dbReference type="Proteomes" id="UP000288197"/>
    </source>
</evidence>
<evidence type="ECO:0000259" key="2">
    <source>
        <dbReference type="PROSITE" id="PS51780"/>
    </source>
</evidence>
<feature type="domain" description="GW" evidence="2">
    <location>
        <begin position="719"/>
        <end position="796"/>
    </location>
</feature>
<dbReference type="GeneID" id="63146256"/>
<evidence type="ECO:0000256" key="1">
    <source>
        <dbReference type="ARBA" id="ARBA00022729"/>
    </source>
</evidence>
<name>A0A369AWY5_9ENTE</name>
<organism evidence="3 4">
    <name type="scientific">Vagococcus fluvialis</name>
    <dbReference type="NCBI Taxonomy" id="2738"/>
    <lineage>
        <taxon>Bacteria</taxon>
        <taxon>Bacillati</taxon>
        <taxon>Bacillota</taxon>
        <taxon>Bacilli</taxon>
        <taxon>Lactobacillales</taxon>
        <taxon>Enterococcaceae</taxon>
        <taxon>Vagococcus</taxon>
    </lineage>
</organism>
<dbReference type="OrthoDB" id="9763643at2"/>
<sequence>MKKGSVVLLIGMLVCPMTLTAAEVLTEPSRVKEDSVISETIQSSEELFKETMASASIENEGYTESVQSTTSSEIEEIKTKEKELTNEDLLKYMEELALKAKTPEEYQEVLEYLKQHTDYNQVEHEGIEDIQAFSSRAAQKMGVAQFLGITKAQLLSELQKHEYDNFYLGTPFRGLWVPSVQCMSPNGAPNKYGQGFNCTGFVATAFQRAGGDLRRITNVANAWGDVCNAYNWRDALRPNTENYAFNSVNELLASGKAEKGDVIYFEPDYTKPGYDCHIGFFWGSRSNENLMWHSYDKNIKSNIKSATPFTKIYLFKLGNDKNAVQYDKQMNNERFVEKTNAAVYSRPYNTGDKSVDSMSGMYHNQVHVSREVKNGHGVWQEISYSKNGQKRSGWVQATELVDVIDRQKQSDKLLLNTNTAALYEQPYFNGVKRLKVLNNQRKLPIDITEKAKTGYGEWYNVGFYEGGRYQKGWLKTAEVEKVLDQRVVNREFSVNKGNGVVYDSPYTSSTESKKIGNTSIYLGENLKAVEEAYTGYGHWYRIESDILEGWVKETDLGEFTDFNQLNTRKIINKNVGALYDTPYVEGKTKKIGNLNNMLNQSVEISAVATTKYGSWYESKLSNNQKGWIKSTDLDDKINDKKIAEQKSVVIKNGIIYDSAYLGPNNTKEIGKITSIYRETVELDHVTTTGYGTWYHMTKTTSGNEVDGWIKSTDLANYIDYKDLNTRKLINKNLGALYDSPYEEGKTKKLGNLNNMLNQSVEISAVATTKYGVWYEAKLSNNQKGWIKSTDLDDKIDDKKIAEQKSISNKNGVIYDSAYLGPNETKEIGKTTPIYHETVELNHVTTTGYGTWYHISQISSGKEINGWVKSTDLANYIDYKDLNTRKLINKNLGALYDSPYEEGKTKKIGNLTNMLNHSVEVSAVATTKYGTWYESKLSNNQKGWIKSTDLDNYIDYELITETKRINKDIGAIYDSPFISGVTKKIDNLNGLKDTESQVTARAVTESGVWFQTEYKKNNLRKIGWIKSTDFFENDLTK</sequence>
<evidence type="ECO:0000313" key="3">
    <source>
        <dbReference type="EMBL" id="RSU02190.1"/>
    </source>
</evidence>
<dbReference type="Gene3D" id="2.30.30.170">
    <property type="match status" value="8"/>
</dbReference>
<dbReference type="Pfam" id="PF13457">
    <property type="entry name" value="GW"/>
    <property type="match status" value="9"/>
</dbReference>
<gene>
    <name evidence="3" type="ORF">CBF32_06285</name>
</gene>
<keyword evidence="4" id="KW-1185">Reference proteome</keyword>
<dbReference type="EMBL" id="NGJX01000005">
    <property type="protein sequence ID" value="RSU02190.1"/>
    <property type="molecule type" value="Genomic_DNA"/>
</dbReference>
<dbReference type="PROSITE" id="PS51780">
    <property type="entry name" value="GW"/>
    <property type="match status" value="3"/>
</dbReference>
<dbReference type="InterPro" id="IPR038200">
    <property type="entry name" value="GW_dom_sf"/>
</dbReference>
<dbReference type="InterPro" id="IPR025987">
    <property type="entry name" value="GW_dom"/>
</dbReference>
<feature type="domain" description="GW" evidence="2">
    <location>
        <begin position="560"/>
        <end position="638"/>
    </location>
</feature>
<protein>
    <recommendedName>
        <fullName evidence="2">GW domain-containing protein</fullName>
    </recommendedName>
</protein>
<reference evidence="3 4" key="1">
    <citation type="submission" date="2017-05" db="EMBL/GenBank/DDBJ databases">
        <title>Vagococcus spp. assemblies.</title>
        <authorList>
            <person name="Gulvik C.A."/>
        </authorList>
    </citation>
    <scope>NUCLEOTIDE SEQUENCE [LARGE SCALE GENOMIC DNA]</scope>
    <source>
        <strain evidence="3 4">NCFB 2497</strain>
    </source>
</reference>
<proteinExistence type="predicted"/>
<dbReference type="AlphaFoldDB" id="A0A369AWY5"/>
<dbReference type="Proteomes" id="UP000288197">
    <property type="component" value="Unassembled WGS sequence"/>
</dbReference>
<comment type="caution">
    <text evidence="3">The sequence shown here is derived from an EMBL/GenBank/DDBJ whole genome shotgun (WGS) entry which is preliminary data.</text>
</comment>
<dbReference type="Gene3D" id="3.90.1720.10">
    <property type="entry name" value="endopeptidase domain like (from Nostoc punctiforme)"/>
    <property type="match status" value="1"/>
</dbReference>
<accession>A0A369AWY5</accession>